<feature type="signal peptide" evidence="1">
    <location>
        <begin position="1"/>
        <end position="23"/>
    </location>
</feature>
<evidence type="ECO:0000256" key="1">
    <source>
        <dbReference type="SAM" id="SignalP"/>
    </source>
</evidence>
<reference evidence="2" key="1">
    <citation type="submission" date="2021-01" db="EMBL/GenBank/DDBJ databases">
        <authorList>
            <person name="Corre E."/>
            <person name="Pelletier E."/>
            <person name="Niang G."/>
            <person name="Scheremetjew M."/>
            <person name="Finn R."/>
            <person name="Kale V."/>
            <person name="Holt S."/>
            <person name="Cochrane G."/>
            <person name="Meng A."/>
            <person name="Brown T."/>
            <person name="Cohen L."/>
        </authorList>
    </citation>
    <scope>NUCLEOTIDE SEQUENCE</scope>
    <source>
        <strain evidence="2">UTEX LB 985</strain>
    </source>
</reference>
<organism evidence="2">
    <name type="scientific">Haptolina brevifila</name>
    <dbReference type="NCBI Taxonomy" id="156173"/>
    <lineage>
        <taxon>Eukaryota</taxon>
        <taxon>Haptista</taxon>
        <taxon>Haptophyta</taxon>
        <taxon>Prymnesiophyceae</taxon>
        <taxon>Prymnesiales</taxon>
        <taxon>Prymnesiaceae</taxon>
        <taxon>Haptolina</taxon>
    </lineage>
</organism>
<name>A0A7S2BAV8_9EUKA</name>
<dbReference type="EMBL" id="HBGU01001308">
    <property type="protein sequence ID" value="CAD9391449.1"/>
    <property type="molecule type" value="Transcribed_RNA"/>
</dbReference>
<dbReference type="AlphaFoldDB" id="A0A7S2BAV8"/>
<gene>
    <name evidence="2" type="ORF">CBRE1094_LOCUS669</name>
</gene>
<feature type="chain" id="PRO_5030532952" description="Secreted protein" evidence="1">
    <location>
        <begin position="24"/>
        <end position="101"/>
    </location>
</feature>
<accession>A0A7S2BAV8</accession>
<evidence type="ECO:0008006" key="3">
    <source>
        <dbReference type="Google" id="ProtNLM"/>
    </source>
</evidence>
<keyword evidence="1" id="KW-0732">Signal</keyword>
<proteinExistence type="predicted"/>
<protein>
    <recommendedName>
        <fullName evidence="3">Secreted protein</fullName>
    </recommendedName>
</protein>
<sequence>MVVASIHALLVAASLSLGPPPSGIPPMARAKTAALVGPTVHIDIETWRRLRFSGLNADLNEEHQHAAAARVQTPATSTVREYRVVSEQEETDVLNVNKLRS</sequence>
<evidence type="ECO:0000313" key="2">
    <source>
        <dbReference type="EMBL" id="CAD9391449.1"/>
    </source>
</evidence>